<organism evidence="3 4">
    <name type="scientific">Nocardioides oleivorans</name>
    <dbReference type="NCBI Taxonomy" id="273676"/>
    <lineage>
        <taxon>Bacteria</taxon>
        <taxon>Bacillati</taxon>
        <taxon>Actinomycetota</taxon>
        <taxon>Actinomycetes</taxon>
        <taxon>Propionibacteriales</taxon>
        <taxon>Nocardioidaceae</taxon>
        <taxon>Nocardioides</taxon>
    </lineage>
</organism>
<dbReference type="Pfam" id="PF00196">
    <property type="entry name" value="GerE"/>
    <property type="match status" value="1"/>
</dbReference>
<dbReference type="InterPro" id="IPR000792">
    <property type="entry name" value="Tscrpt_reg_LuxR_C"/>
</dbReference>
<evidence type="ECO:0000259" key="2">
    <source>
        <dbReference type="PROSITE" id="PS50043"/>
    </source>
</evidence>
<dbReference type="AlphaFoldDB" id="A0A4Q2RWW7"/>
<dbReference type="SUPFAM" id="SSF46894">
    <property type="entry name" value="C-terminal effector domain of the bipartite response regulators"/>
    <property type="match status" value="1"/>
</dbReference>
<accession>A0A4Q2RWW7</accession>
<dbReference type="GO" id="GO:0003677">
    <property type="term" value="F:DNA binding"/>
    <property type="evidence" value="ECO:0007669"/>
    <property type="project" value="UniProtKB-KW"/>
</dbReference>
<dbReference type="PANTHER" id="PTHR43214">
    <property type="entry name" value="TWO-COMPONENT RESPONSE REGULATOR"/>
    <property type="match status" value="1"/>
</dbReference>
<keyword evidence="4" id="KW-1185">Reference proteome</keyword>
<dbReference type="SMART" id="SM00421">
    <property type="entry name" value="HTH_LUXR"/>
    <property type="match status" value="1"/>
</dbReference>
<comment type="caution">
    <text evidence="3">The sequence shown here is derived from an EMBL/GenBank/DDBJ whole genome shotgun (WGS) entry which is preliminary data.</text>
</comment>
<evidence type="ECO:0000313" key="3">
    <source>
        <dbReference type="EMBL" id="RYB92073.1"/>
    </source>
</evidence>
<dbReference type="OrthoDB" id="9805444at2"/>
<dbReference type="InterPro" id="IPR016032">
    <property type="entry name" value="Sig_transdc_resp-reg_C-effctor"/>
</dbReference>
<protein>
    <submittedName>
        <fullName evidence="3">Response regulator transcription factor</fullName>
    </submittedName>
</protein>
<evidence type="ECO:0000256" key="1">
    <source>
        <dbReference type="ARBA" id="ARBA00023125"/>
    </source>
</evidence>
<dbReference type="PRINTS" id="PR00038">
    <property type="entry name" value="HTHLUXR"/>
</dbReference>
<keyword evidence="1" id="KW-0238">DNA-binding</keyword>
<dbReference type="Proteomes" id="UP000294071">
    <property type="component" value="Unassembled WGS sequence"/>
</dbReference>
<dbReference type="EMBL" id="SDWT01000002">
    <property type="protein sequence ID" value="RYB92073.1"/>
    <property type="molecule type" value="Genomic_DNA"/>
</dbReference>
<dbReference type="InterPro" id="IPR011006">
    <property type="entry name" value="CheY-like_superfamily"/>
</dbReference>
<dbReference type="CDD" id="cd06170">
    <property type="entry name" value="LuxR_C_like"/>
    <property type="match status" value="1"/>
</dbReference>
<dbReference type="PROSITE" id="PS50043">
    <property type="entry name" value="HTH_LUXR_2"/>
    <property type="match status" value="1"/>
</dbReference>
<dbReference type="GO" id="GO:0006355">
    <property type="term" value="P:regulation of DNA-templated transcription"/>
    <property type="evidence" value="ECO:0007669"/>
    <property type="project" value="InterPro"/>
</dbReference>
<reference evidence="3 4" key="1">
    <citation type="submission" date="2019-01" db="EMBL/GenBank/DDBJ databases">
        <title>Novel species of Nocardioides.</title>
        <authorList>
            <person name="Liu Q."/>
            <person name="Xin Y.-H."/>
        </authorList>
    </citation>
    <scope>NUCLEOTIDE SEQUENCE [LARGE SCALE GENOMIC DNA]</scope>
    <source>
        <strain evidence="3 4">CGMCC 4.6882</strain>
    </source>
</reference>
<feature type="domain" description="HTH luxR-type" evidence="2">
    <location>
        <begin position="198"/>
        <end position="263"/>
    </location>
</feature>
<dbReference type="InterPro" id="IPR039420">
    <property type="entry name" value="WalR-like"/>
</dbReference>
<gene>
    <name evidence="3" type="ORF">EUA93_18430</name>
</gene>
<evidence type="ECO:0000313" key="4">
    <source>
        <dbReference type="Proteomes" id="UP000294071"/>
    </source>
</evidence>
<sequence length="279" mass="29828">MEAMTPHSASWDITCAQEIGAHVIASRGPGVDVARRPADAVARLGARDNAGPDHRRARGPVTKERMNVRITLINHDEVVVLGVATMLARHARDIEVHDPRKRPQDLVDLALHDPSGTVGAGARVLQRLVADPRLGRVVAYTNDFDPATAETHFRSGYAGYLSTALSHDELIESLRAIHAGQRVLAPGSDAAPADGEVWPGQAAGLTAREADVLSLIAAGMSNKEIARQLGVTINSVKSYIRGAYRVIDVDSRTKAVLWGITHGLRAPVVTHTESAEPAE</sequence>
<dbReference type="Gene3D" id="3.40.50.2300">
    <property type="match status" value="1"/>
</dbReference>
<dbReference type="SUPFAM" id="SSF52172">
    <property type="entry name" value="CheY-like"/>
    <property type="match status" value="1"/>
</dbReference>
<name>A0A4Q2RWW7_9ACTN</name>
<proteinExistence type="predicted"/>